<dbReference type="PROSITE" id="PS51379">
    <property type="entry name" value="4FE4S_FER_2"/>
    <property type="match status" value="2"/>
</dbReference>
<proteinExistence type="inferred from homology"/>
<dbReference type="GO" id="GO:0030976">
    <property type="term" value="F:thiamine pyrophosphate binding"/>
    <property type="evidence" value="ECO:0007669"/>
    <property type="project" value="InterPro"/>
</dbReference>
<dbReference type="InterPro" id="IPR002869">
    <property type="entry name" value="Pyrv_flavodox_OxRed_cen"/>
</dbReference>
<evidence type="ECO:0000256" key="8">
    <source>
        <dbReference type="ARBA" id="ARBA00023014"/>
    </source>
</evidence>
<reference evidence="16 17" key="1">
    <citation type="journal article" date="2020" name="Microb. Ecol.">
        <title>Ecogenomics of the Marine Benthic Filamentous Cyanobacterium Adonisia.</title>
        <authorList>
            <person name="Walter J.M."/>
            <person name="Coutinho F.H."/>
            <person name="Leomil L."/>
            <person name="Hargreaves P.I."/>
            <person name="Campeao M.E."/>
            <person name="Vieira V.V."/>
            <person name="Silva B.S."/>
            <person name="Fistarol G.O."/>
            <person name="Salomon P.S."/>
            <person name="Sawabe T."/>
            <person name="Mino S."/>
            <person name="Hosokawa M."/>
            <person name="Miyashita H."/>
            <person name="Maruyama F."/>
            <person name="van Verk M.C."/>
            <person name="Dutilh B.E."/>
            <person name="Thompson C.C."/>
            <person name="Thompson F.L."/>
        </authorList>
    </citation>
    <scope>NUCLEOTIDE SEQUENCE [LARGE SCALE GENOMIC DNA]</scope>
    <source>
        <strain evidence="16 17">CCMR0081</strain>
    </source>
</reference>
<dbReference type="InterPro" id="IPR017900">
    <property type="entry name" value="4Fe4S_Fe_S_CS"/>
</dbReference>
<dbReference type="SUPFAM" id="SSF53323">
    <property type="entry name" value="Pyruvate-ferredoxin oxidoreductase, PFOR, domain III"/>
    <property type="match status" value="1"/>
</dbReference>
<keyword evidence="16" id="KW-0670">Pyruvate</keyword>
<dbReference type="InterPro" id="IPR050722">
    <property type="entry name" value="Pyruvate:ferred/Flavod_OxRd"/>
</dbReference>
<evidence type="ECO:0000313" key="17">
    <source>
        <dbReference type="Proteomes" id="UP000481033"/>
    </source>
</evidence>
<sequence length="1226" mass="134879">MQTSVPVQPRFATLDGNEAVARVAYALNEVIAIYPITPASPMGEWADVWAASNKPNLWGTVPAIVEMQSEGGVAGAVHGSLQTGALTTTFTASQGLLLMLPNLYKIAGELTPCVIHVAARSVAAQALSIFGDHSDVMAARSTGFGMLCSASVQEAQDMAAIATMASFASRIPFIHFFDGFRTSHEIQKIDLLSQESLRSLIDNEPITQHRQRALSPDHPVMRGTAQNPDVFFQAREAVNLYYPGCVDIVEQAMDRFAQLTGRQYQPFQYYGDPNAERVMVLMGSGCETAQATVDALNEMGENVGVVKVRLYRPFDVQRFAAVLPKTVKAIAVLDRTKEPGGAGEPLYLDVLSALIESHFTTVDHQLPMIVGGRYGLSSKEFTPAMVKAVFDHLLLDGFQHSQKEPQNHFTIGIDDDVTHTSWAYDATFSIEPEQTIRAVFYGLGSDGTVGANKNTIKIIGETTDHHAQGYFVYDSKKSGSVTISHLRFGPDAIHAPYLINQANFIACHQWMLLDQLDILGPAMSGATLLLNSPYVLDQVWDKLPERIQTQILQKHLEVYVINAYEVARSVGLGGRINTVMQTCFFALSKILPTPEALDAIRTSIAKTYGKKGEKVVLMNLEAVDQTLQYLYKIPLPAEIQVGKIPPLKSSVAEAAPAFVKNVLGKMMQRQGDTLPVSALPCDGTYPTGTAQWEKRNIAQTIPVWDPDICVQCGKCVMACPHGVIRSKVYKPEAWDGVPKTFKHATAREWSGQEFILQVAAEDCTGCGICVDVCPAKNKSIPRLKAINMTPVYQEASVNGNGRNIVDLRQQEKPNWEFFKNLPNPDRQQLNLHKISQQQMQQPLFEFSGACAGCGETPYLKLLTQLFGDRLLVANATGCSSIYGGNLPTTPWSHNADGRGPAWSNSLFEDNAEFGLGFRVSIDKQTTYAAELLQQVDAEMVVEVGFSHLEQLAKQILQAQQTDEADIVEQRERVAQLKGLLEKLIVQEISIELKDKIQRLLPLTDYLVKKSVWIVGGDGWAYDIGYGGLDHVLSCDRNVNILVLDTEVYSNTGGQQSKATPRGAVAKFAAGGKTTPKKDLGLMAMTYGNAYVASVAMGARDEHTLKAFLEAESYDGPSMIIAYAHCIAHGINMSAAMSHQKAVVDSGRWLLYRYDPRRRLSGEKPLIVDSRAPKLPLEQSMYAENRFKMLVHSQPQVAKDLLQQAQQDVQTRWQLYQYLAALGEEKP</sequence>
<feature type="binding site" evidence="12">
    <location>
        <position position="878"/>
    </location>
    <ligand>
        <name>thiamine diphosphate</name>
        <dbReference type="ChEBI" id="CHEBI:58937"/>
    </ligand>
</feature>
<keyword evidence="6 11" id="KW-0560">Oxidoreductase</keyword>
<feature type="binding site" evidence="12">
    <location>
        <begin position="1016"/>
        <end position="1019"/>
    </location>
    <ligand>
        <name>thiamine diphosphate</name>
        <dbReference type="ChEBI" id="CHEBI:58937"/>
    </ligand>
</feature>
<feature type="site" description="Important for catalytic activity" evidence="13">
    <location>
        <position position="120"/>
    </location>
</feature>
<dbReference type="InterPro" id="IPR033412">
    <property type="entry name" value="PFOR_II"/>
</dbReference>
<evidence type="ECO:0000256" key="9">
    <source>
        <dbReference type="ARBA" id="ARBA00023231"/>
    </source>
</evidence>
<evidence type="ECO:0000256" key="6">
    <source>
        <dbReference type="ARBA" id="ARBA00023002"/>
    </source>
</evidence>
<feature type="binding site" evidence="12">
    <location>
        <position position="70"/>
    </location>
    <ligand>
        <name>thiamine diphosphate</name>
        <dbReference type="ChEBI" id="CHEBI:58937"/>
    </ligand>
</feature>
<dbReference type="GO" id="GO:0005506">
    <property type="term" value="F:iron ion binding"/>
    <property type="evidence" value="ECO:0007669"/>
    <property type="project" value="InterPro"/>
</dbReference>
<evidence type="ECO:0000256" key="10">
    <source>
        <dbReference type="ARBA" id="ARBA00048963"/>
    </source>
</evidence>
<dbReference type="Gene3D" id="3.40.920.10">
    <property type="entry name" value="Pyruvate-ferredoxin oxidoreductase, PFOR, domain III"/>
    <property type="match status" value="1"/>
</dbReference>
<dbReference type="EC" id="1.2.7.-" evidence="11"/>
<keyword evidence="3 14" id="KW-0004">4Fe-4S</keyword>
<keyword evidence="17" id="KW-1185">Reference proteome</keyword>
<feature type="binding site" evidence="12">
    <location>
        <position position="120"/>
    </location>
    <ligand>
        <name>pyruvate</name>
        <dbReference type="ChEBI" id="CHEBI:15361"/>
    </ligand>
</feature>
<comment type="function">
    <text evidence="11">Oxidoreductase required for the transfer of electrons from pyruvate to flavodoxin.</text>
</comment>
<keyword evidence="2 11" id="KW-0813">Transport</keyword>
<evidence type="ECO:0000313" key="16">
    <source>
        <dbReference type="EMBL" id="NEZ56045.1"/>
    </source>
</evidence>
<dbReference type="InterPro" id="IPR011766">
    <property type="entry name" value="TPP_enzyme_TPP-bd"/>
</dbReference>
<dbReference type="InterPro" id="IPR017896">
    <property type="entry name" value="4Fe4S_Fe-S-bd"/>
</dbReference>
<dbReference type="Proteomes" id="UP000481033">
    <property type="component" value="Unassembled WGS sequence"/>
</dbReference>
<feature type="site" description="Important for catalytic activity" evidence="13">
    <location>
        <position position="1050"/>
    </location>
</feature>
<dbReference type="FunFam" id="3.40.920.10:FF:000001">
    <property type="entry name" value="Pyruvate:ferredoxin (Flavodoxin) oxidoreductase"/>
    <property type="match status" value="1"/>
</dbReference>
<keyword evidence="5 11" id="KW-0249">Electron transport</keyword>
<dbReference type="Pfam" id="PF02775">
    <property type="entry name" value="TPP_enzyme_C"/>
    <property type="match status" value="1"/>
</dbReference>
<dbReference type="Pfam" id="PF10371">
    <property type="entry name" value="EKR"/>
    <property type="match status" value="1"/>
</dbReference>
<keyword evidence="4 14" id="KW-0479">Metal-binding</keyword>
<dbReference type="Pfam" id="PF17147">
    <property type="entry name" value="PFOR_II"/>
    <property type="match status" value="1"/>
</dbReference>
<dbReference type="GO" id="GO:0016903">
    <property type="term" value="F:oxidoreductase activity, acting on the aldehyde or oxo group of donors"/>
    <property type="evidence" value="ECO:0007669"/>
    <property type="project" value="InterPro"/>
</dbReference>
<organism evidence="16 17">
    <name type="scientific">Adonisia turfae CCMR0081</name>
    <dbReference type="NCBI Taxonomy" id="2292702"/>
    <lineage>
        <taxon>Bacteria</taxon>
        <taxon>Bacillati</taxon>
        <taxon>Cyanobacteriota</taxon>
        <taxon>Adonisia</taxon>
        <taxon>Adonisia turfae</taxon>
    </lineage>
</organism>
<dbReference type="SUPFAM" id="SSF54862">
    <property type="entry name" value="4Fe-4S ferredoxins"/>
    <property type="match status" value="1"/>
</dbReference>
<comment type="cofactor">
    <cofactor evidence="14">
        <name>[4Fe-4S] cluster</name>
        <dbReference type="ChEBI" id="CHEBI:49883"/>
    </cofactor>
    <text evidence="14">Binds 3 [4Fe-4S] clusters per subunit.</text>
</comment>
<dbReference type="NCBIfam" id="TIGR02176">
    <property type="entry name" value="pyruv_ox_red"/>
    <property type="match status" value="1"/>
</dbReference>
<dbReference type="Gene3D" id="3.40.50.970">
    <property type="match status" value="2"/>
</dbReference>
<dbReference type="InterPro" id="IPR019456">
    <property type="entry name" value="Pyrv-flavodox_OxRtase_EKR"/>
</dbReference>
<accession>A0A6M0RIN1</accession>
<evidence type="ECO:0000256" key="13">
    <source>
        <dbReference type="PIRSR" id="PIRSR000159-2"/>
    </source>
</evidence>
<feature type="binding site" evidence="14">
    <location>
        <position position="719"/>
    </location>
    <ligand>
        <name>[4Fe-4S] cluster</name>
        <dbReference type="ChEBI" id="CHEBI:49883"/>
        <label>2</label>
    </ligand>
</feature>
<feature type="binding site" evidence="12">
    <location>
        <begin position="1045"/>
        <end position="1050"/>
    </location>
    <ligand>
        <name>thiamine diphosphate</name>
        <dbReference type="ChEBI" id="CHEBI:58937"/>
    </ligand>
</feature>
<dbReference type="GO" id="GO:0022900">
    <property type="term" value="P:electron transport chain"/>
    <property type="evidence" value="ECO:0007669"/>
    <property type="project" value="InterPro"/>
</dbReference>
<keyword evidence="8 14" id="KW-0411">Iron-sulfur</keyword>
<feature type="binding site" evidence="14">
    <location>
        <position position="715"/>
    </location>
    <ligand>
        <name>[4Fe-4S] cluster</name>
        <dbReference type="ChEBI" id="CHEBI:49883"/>
        <label>1</label>
    </ligand>
</feature>
<dbReference type="GO" id="GO:0051539">
    <property type="term" value="F:4 iron, 4 sulfur cluster binding"/>
    <property type="evidence" value="ECO:0007669"/>
    <property type="project" value="UniProtKB-KW"/>
</dbReference>
<dbReference type="InterPro" id="IPR011895">
    <property type="entry name" value="Pyrv_flavodox_OxRed"/>
</dbReference>
<dbReference type="PANTHER" id="PTHR32154:SF0">
    <property type="entry name" value="PYRUVATE-FLAVODOXIN OXIDOREDUCTASE-RELATED"/>
    <property type="match status" value="1"/>
</dbReference>
<feature type="binding site" evidence="14">
    <location>
        <position position="712"/>
    </location>
    <ligand>
        <name>[4Fe-4S] cluster</name>
        <dbReference type="ChEBI" id="CHEBI:49883"/>
        <label>1</label>
    </ligand>
</feature>
<evidence type="ECO:0000256" key="2">
    <source>
        <dbReference type="ARBA" id="ARBA00022448"/>
    </source>
</evidence>
<dbReference type="InterPro" id="IPR029061">
    <property type="entry name" value="THDP-binding"/>
</dbReference>
<dbReference type="FunFam" id="3.40.50.970:FF:000041">
    <property type="entry name" value="Pyruvate:ferredoxin (Flavodoxin) oxidoreductase"/>
    <property type="match status" value="1"/>
</dbReference>
<dbReference type="Gene3D" id="3.40.50.920">
    <property type="match status" value="1"/>
</dbReference>
<evidence type="ECO:0000256" key="7">
    <source>
        <dbReference type="ARBA" id="ARBA00023004"/>
    </source>
</evidence>
<keyword evidence="7 14" id="KW-0408">Iron</keyword>
<gene>
    <name evidence="16" type="primary">nifJ</name>
    <name evidence="16" type="ORF">DXZ20_10235</name>
</gene>
<evidence type="ECO:0000256" key="5">
    <source>
        <dbReference type="ARBA" id="ARBA00022982"/>
    </source>
</evidence>
<dbReference type="RefSeq" id="WP_163703459.1">
    <property type="nucleotide sequence ID" value="NZ_QXHD01000004.1"/>
</dbReference>
<feature type="binding site" evidence="14">
    <location>
        <position position="853"/>
    </location>
    <ligand>
        <name>[4Fe-4S] cluster</name>
        <dbReference type="ChEBI" id="CHEBI:49883"/>
        <label>3</label>
    </ligand>
</feature>
<evidence type="ECO:0000256" key="3">
    <source>
        <dbReference type="ARBA" id="ARBA00022485"/>
    </source>
</evidence>
<dbReference type="AlphaFoldDB" id="A0A6M0RIN1"/>
<dbReference type="InterPro" id="IPR009014">
    <property type="entry name" value="Transketo_C/PFOR_II"/>
</dbReference>
<evidence type="ECO:0000256" key="1">
    <source>
        <dbReference type="ARBA" id="ARBA00009032"/>
    </source>
</evidence>
<feature type="binding site" evidence="12">
    <location>
        <position position="37"/>
    </location>
    <ligand>
        <name>pyruvate</name>
        <dbReference type="ChEBI" id="CHEBI:15361"/>
    </ligand>
</feature>
<feature type="binding site" evidence="14">
    <location>
        <position position="763"/>
    </location>
    <ligand>
        <name>[4Fe-4S] cluster</name>
        <dbReference type="ChEBI" id="CHEBI:49883"/>
        <label>2</label>
    </ligand>
</feature>
<dbReference type="SMART" id="SM00890">
    <property type="entry name" value="EKR"/>
    <property type="match status" value="1"/>
</dbReference>
<feature type="site" description="Important for catalytic activity" evidence="13">
    <location>
        <position position="70"/>
    </location>
</feature>
<feature type="binding site" evidence="14">
    <location>
        <position position="709"/>
    </location>
    <ligand>
        <name>[4Fe-4S] cluster</name>
        <dbReference type="ChEBI" id="CHEBI:49883"/>
        <label>1</label>
    </ligand>
</feature>
<comment type="caution">
    <text evidence="16">The sequence shown here is derived from an EMBL/GenBank/DDBJ whole genome shotgun (WGS) entry which is preliminary data.</text>
</comment>
<keyword evidence="9" id="KW-0535">Nitrogen fixation</keyword>
<dbReference type="FunFam" id="3.40.50.970:FF:000012">
    <property type="entry name" value="Pyruvate:ferredoxin (Flavodoxin) oxidoreductase"/>
    <property type="match status" value="1"/>
</dbReference>
<feature type="site" description="Important for catalytic activity" evidence="13">
    <location>
        <position position="37"/>
    </location>
</feature>
<evidence type="ECO:0000256" key="11">
    <source>
        <dbReference type="PIRNR" id="PIRNR000159"/>
    </source>
</evidence>
<evidence type="ECO:0000259" key="15">
    <source>
        <dbReference type="PROSITE" id="PS51379"/>
    </source>
</evidence>
<comment type="similarity">
    <text evidence="1 11">Belongs to the pyruvate:ferredoxin/flavodoxin oxidoreductase family.</text>
</comment>
<dbReference type="InterPro" id="IPR037112">
    <property type="entry name" value="Pyrv-flavodox_OxR_EKR_sf"/>
</dbReference>
<dbReference type="Gene3D" id="4.10.780.10">
    <property type="entry name" value="Pyruvate-flavodoxin oxidoreductase, EKR domain"/>
    <property type="match status" value="1"/>
</dbReference>
<comment type="catalytic activity">
    <reaction evidence="10 11">
        <text>oxidized [flavodoxin] + pyruvate + CoA + 2 H(+) = reduced [flavodoxin] + acetyl-CoA + CO2</text>
        <dbReference type="Rhea" id="RHEA:44140"/>
        <dbReference type="Rhea" id="RHEA-COMP:10622"/>
        <dbReference type="Rhea" id="RHEA-COMP:10623"/>
        <dbReference type="ChEBI" id="CHEBI:15361"/>
        <dbReference type="ChEBI" id="CHEBI:15378"/>
        <dbReference type="ChEBI" id="CHEBI:16526"/>
        <dbReference type="ChEBI" id="CHEBI:57287"/>
        <dbReference type="ChEBI" id="CHEBI:57288"/>
        <dbReference type="ChEBI" id="CHEBI:57618"/>
        <dbReference type="ChEBI" id="CHEBI:58210"/>
    </reaction>
</comment>
<feature type="domain" description="4Fe-4S ferredoxin-type" evidence="15">
    <location>
        <begin position="700"/>
        <end position="729"/>
    </location>
</feature>
<feature type="binding site" evidence="14">
    <location>
        <position position="766"/>
    </location>
    <ligand>
        <name>[4Fe-4S] cluster</name>
        <dbReference type="ChEBI" id="CHEBI:49883"/>
        <label>2</label>
    </ligand>
</feature>
<feature type="binding site" evidence="14">
    <location>
        <position position="878"/>
    </location>
    <ligand>
        <name>[4Fe-4S] cluster</name>
        <dbReference type="ChEBI" id="CHEBI:49883"/>
        <label>3</label>
    </ligand>
</feature>
<dbReference type="Pfam" id="PF01855">
    <property type="entry name" value="POR_N"/>
    <property type="match status" value="1"/>
</dbReference>
<feature type="binding site" evidence="14">
    <location>
        <position position="1125"/>
    </location>
    <ligand>
        <name>[4Fe-4S] cluster</name>
        <dbReference type="ChEBI" id="CHEBI:49883"/>
        <label>3</label>
    </ligand>
</feature>
<dbReference type="InterPro" id="IPR019752">
    <property type="entry name" value="Pyrv/ketoisovalerate_OxRed_cat"/>
</dbReference>
<dbReference type="PANTHER" id="PTHR32154">
    <property type="entry name" value="PYRUVATE-FLAVODOXIN OXIDOREDUCTASE-RELATED"/>
    <property type="match status" value="1"/>
</dbReference>
<dbReference type="CDD" id="cd03377">
    <property type="entry name" value="TPP_PFOR_PNO"/>
    <property type="match status" value="1"/>
</dbReference>
<name>A0A6M0RIN1_9CYAN</name>
<dbReference type="Pfam" id="PF01558">
    <property type="entry name" value="POR"/>
    <property type="match status" value="1"/>
</dbReference>
<dbReference type="Pfam" id="PF12838">
    <property type="entry name" value="Fer4_7"/>
    <property type="match status" value="1"/>
</dbReference>
<dbReference type="PIRSF" id="PIRSF000159">
    <property type="entry name" value="NifJ"/>
    <property type="match status" value="1"/>
</dbReference>
<dbReference type="PROSITE" id="PS00198">
    <property type="entry name" value="4FE4S_FER_1"/>
    <property type="match status" value="2"/>
</dbReference>
<feature type="binding site" evidence="12">
    <location>
        <position position="855"/>
    </location>
    <ligand>
        <name>thiamine diphosphate</name>
        <dbReference type="ChEBI" id="CHEBI:58937"/>
    </ligand>
</feature>
<dbReference type="Gene3D" id="3.30.70.20">
    <property type="match status" value="1"/>
</dbReference>
<evidence type="ECO:0000256" key="14">
    <source>
        <dbReference type="PIRSR" id="PIRSR000159-50"/>
    </source>
</evidence>
<feature type="binding site" evidence="14">
    <location>
        <position position="773"/>
    </location>
    <ligand>
        <name>[4Fe-4S] cluster</name>
        <dbReference type="ChEBI" id="CHEBI:49883"/>
        <label>1</label>
    </ligand>
</feature>
<dbReference type="InterPro" id="IPR002880">
    <property type="entry name" value="Pyrv_Fd/Flavodoxin_OxRdtase_N"/>
</dbReference>
<dbReference type="EMBL" id="QXHD01000004">
    <property type="protein sequence ID" value="NEZ56045.1"/>
    <property type="molecule type" value="Genomic_DNA"/>
</dbReference>
<evidence type="ECO:0000256" key="4">
    <source>
        <dbReference type="ARBA" id="ARBA00022723"/>
    </source>
</evidence>
<dbReference type="FunFam" id="3.40.50.920:FF:000007">
    <property type="entry name" value="Pyruvate:ferredoxin (Flavodoxin) oxidoreductase"/>
    <property type="match status" value="1"/>
</dbReference>
<feature type="domain" description="4Fe-4S ferredoxin-type" evidence="15">
    <location>
        <begin position="754"/>
        <end position="783"/>
    </location>
</feature>
<dbReference type="SUPFAM" id="SSF52518">
    <property type="entry name" value="Thiamin diphosphate-binding fold (THDP-binding)"/>
    <property type="match status" value="2"/>
</dbReference>
<protein>
    <recommendedName>
        <fullName evidence="11">Pyruvate-flavodoxin oxidoreductase</fullName>
        <ecNumber evidence="11">1.2.7.-</ecNumber>
    </recommendedName>
</protein>
<feature type="binding site" evidence="14">
    <location>
        <position position="850"/>
    </location>
    <ligand>
        <name>[4Fe-4S] cluster</name>
        <dbReference type="ChEBI" id="CHEBI:49883"/>
        <label>3</label>
    </ligand>
</feature>
<feature type="binding site" evidence="14">
    <location>
        <position position="769"/>
    </location>
    <ligand>
        <name>[4Fe-4S] cluster</name>
        <dbReference type="ChEBI" id="CHEBI:49883"/>
        <label>2</label>
    </ligand>
</feature>
<dbReference type="SUPFAM" id="SSF52922">
    <property type="entry name" value="TK C-terminal domain-like"/>
    <property type="match status" value="1"/>
</dbReference>
<evidence type="ECO:0000256" key="12">
    <source>
        <dbReference type="PIRSR" id="PIRSR000159-1"/>
    </source>
</evidence>
<dbReference type="CDD" id="cd07034">
    <property type="entry name" value="TPP_PYR_PFOR_IOR-alpha_like"/>
    <property type="match status" value="1"/>
</dbReference>
<dbReference type="GO" id="GO:0006979">
    <property type="term" value="P:response to oxidative stress"/>
    <property type="evidence" value="ECO:0007669"/>
    <property type="project" value="TreeGrafter"/>
</dbReference>